<feature type="region of interest" description="Disordered" evidence="1">
    <location>
        <begin position="1716"/>
        <end position="1760"/>
    </location>
</feature>
<feature type="compositionally biased region" description="Polar residues" evidence="1">
    <location>
        <begin position="780"/>
        <end position="805"/>
    </location>
</feature>
<feature type="region of interest" description="Disordered" evidence="1">
    <location>
        <begin position="402"/>
        <end position="491"/>
    </location>
</feature>
<feature type="compositionally biased region" description="Basic and acidic residues" evidence="1">
    <location>
        <begin position="863"/>
        <end position="877"/>
    </location>
</feature>
<feature type="compositionally biased region" description="Basic and acidic residues" evidence="1">
    <location>
        <begin position="1716"/>
        <end position="1725"/>
    </location>
</feature>
<evidence type="ECO:0000256" key="1">
    <source>
        <dbReference type="SAM" id="MobiDB-lite"/>
    </source>
</evidence>
<feature type="region of interest" description="Disordered" evidence="1">
    <location>
        <begin position="1039"/>
        <end position="1201"/>
    </location>
</feature>
<feature type="compositionally biased region" description="Basic and acidic residues" evidence="1">
    <location>
        <begin position="1291"/>
        <end position="1315"/>
    </location>
</feature>
<feature type="compositionally biased region" description="Low complexity" evidence="1">
    <location>
        <begin position="405"/>
        <end position="430"/>
    </location>
</feature>
<feature type="region of interest" description="Disordered" evidence="1">
    <location>
        <begin position="516"/>
        <end position="584"/>
    </location>
</feature>
<organism evidence="2">
    <name type="scientific">Chromera velia CCMP2878</name>
    <dbReference type="NCBI Taxonomy" id="1169474"/>
    <lineage>
        <taxon>Eukaryota</taxon>
        <taxon>Sar</taxon>
        <taxon>Alveolata</taxon>
        <taxon>Colpodellida</taxon>
        <taxon>Chromeraceae</taxon>
        <taxon>Chromera</taxon>
    </lineage>
</organism>
<dbReference type="SUPFAM" id="SSF81901">
    <property type="entry name" value="HCP-like"/>
    <property type="match status" value="1"/>
</dbReference>
<name>A0A0G4GV67_9ALVE</name>
<feature type="region of interest" description="Disordered" evidence="1">
    <location>
        <begin position="198"/>
        <end position="275"/>
    </location>
</feature>
<feature type="compositionally biased region" description="Polar residues" evidence="1">
    <location>
        <begin position="1345"/>
        <end position="1356"/>
    </location>
</feature>
<feature type="region of interest" description="Disordered" evidence="1">
    <location>
        <begin position="365"/>
        <end position="387"/>
    </location>
</feature>
<protein>
    <submittedName>
        <fullName evidence="2">Uncharacterized protein</fullName>
    </submittedName>
</protein>
<feature type="region of interest" description="Disordered" evidence="1">
    <location>
        <begin position="1213"/>
        <end position="1658"/>
    </location>
</feature>
<feature type="compositionally biased region" description="Low complexity" evidence="1">
    <location>
        <begin position="1838"/>
        <end position="1850"/>
    </location>
</feature>
<feature type="compositionally biased region" description="Acidic residues" evidence="1">
    <location>
        <begin position="233"/>
        <end position="246"/>
    </location>
</feature>
<feature type="compositionally biased region" description="Basic and acidic residues" evidence="1">
    <location>
        <begin position="662"/>
        <end position="687"/>
    </location>
</feature>
<feature type="compositionally biased region" description="Pro residues" evidence="1">
    <location>
        <begin position="820"/>
        <end position="831"/>
    </location>
</feature>
<feature type="region of interest" description="Disordered" evidence="1">
    <location>
        <begin position="1781"/>
        <end position="1867"/>
    </location>
</feature>
<feature type="compositionally biased region" description="Gly residues" evidence="1">
    <location>
        <begin position="1816"/>
        <end position="1829"/>
    </location>
</feature>
<feature type="compositionally biased region" description="Basic and acidic residues" evidence="1">
    <location>
        <begin position="1327"/>
        <end position="1340"/>
    </location>
</feature>
<evidence type="ECO:0000313" key="2">
    <source>
        <dbReference type="EMBL" id="CEM34766.1"/>
    </source>
</evidence>
<feature type="compositionally biased region" description="Pro residues" evidence="1">
    <location>
        <begin position="611"/>
        <end position="623"/>
    </location>
</feature>
<feature type="compositionally biased region" description="Basic and acidic residues" evidence="1">
    <location>
        <begin position="1361"/>
        <end position="1371"/>
    </location>
</feature>
<feature type="compositionally biased region" description="Basic and acidic residues" evidence="1">
    <location>
        <begin position="558"/>
        <end position="577"/>
    </location>
</feature>
<feature type="compositionally biased region" description="Basic and acidic residues" evidence="1">
    <location>
        <begin position="907"/>
        <end position="918"/>
    </location>
</feature>
<dbReference type="VEuPathDB" id="CryptoDB:Cvel_23517"/>
<feature type="region of interest" description="Disordered" evidence="1">
    <location>
        <begin position="608"/>
        <end position="1005"/>
    </location>
</feature>
<feature type="compositionally biased region" description="Polar residues" evidence="1">
    <location>
        <begin position="266"/>
        <end position="275"/>
    </location>
</feature>
<feature type="compositionally biased region" description="Basic and acidic residues" evidence="1">
    <location>
        <begin position="1157"/>
        <end position="1174"/>
    </location>
</feature>
<feature type="region of interest" description="Disordered" evidence="1">
    <location>
        <begin position="55"/>
        <end position="77"/>
    </location>
</feature>
<feature type="compositionally biased region" description="Low complexity" evidence="1">
    <location>
        <begin position="1624"/>
        <end position="1633"/>
    </location>
</feature>
<feature type="compositionally biased region" description="Basic and acidic residues" evidence="1">
    <location>
        <begin position="1066"/>
        <end position="1088"/>
    </location>
</feature>
<dbReference type="EMBL" id="CDMZ01001583">
    <property type="protein sequence ID" value="CEM34766.1"/>
    <property type="molecule type" value="Genomic_DNA"/>
</dbReference>
<reference evidence="2" key="1">
    <citation type="submission" date="2014-11" db="EMBL/GenBank/DDBJ databases">
        <authorList>
            <person name="Otto D Thomas"/>
            <person name="Naeem Raeece"/>
        </authorList>
    </citation>
    <scope>NUCLEOTIDE SEQUENCE</scope>
</reference>
<feature type="compositionally biased region" description="Gly residues" evidence="1">
    <location>
        <begin position="442"/>
        <end position="460"/>
    </location>
</feature>
<dbReference type="Gene3D" id="1.25.40.10">
    <property type="entry name" value="Tetratricopeptide repeat domain"/>
    <property type="match status" value="1"/>
</dbReference>
<proteinExistence type="predicted"/>
<dbReference type="InterPro" id="IPR011990">
    <property type="entry name" value="TPR-like_helical_dom_sf"/>
</dbReference>
<feature type="compositionally biased region" description="Basic residues" evidence="1">
    <location>
        <begin position="66"/>
        <end position="77"/>
    </location>
</feature>
<accession>A0A0G4GV67</accession>
<feature type="compositionally biased region" description="Low complexity" evidence="1">
    <location>
        <begin position="1480"/>
        <end position="1494"/>
    </location>
</feature>
<feature type="compositionally biased region" description="Low complexity" evidence="1">
    <location>
        <begin position="1543"/>
        <end position="1556"/>
    </location>
</feature>
<gene>
    <name evidence="2" type="ORF">Cvel_23517</name>
</gene>
<feature type="compositionally biased region" description="Basic and acidic residues" evidence="1">
    <location>
        <begin position="1233"/>
        <end position="1251"/>
    </location>
</feature>
<feature type="compositionally biased region" description="Basic and acidic residues" evidence="1">
    <location>
        <begin position="1266"/>
        <end position="1279"/>
    </location>
</feature>
<feature type="compositionally biased region" description="Polar residues" evidence="1">
    <location>
        <begin position="1613"/>
        <end position="1622"/>
    </location>
</feature>
<feature type="compositionally biased region" description="Low complexity" evidence="1">
    <location>
        <begin position="947"/>
        <end position="959"/>
    </location>
</feature>
<sequence length="1867" mass="198663">MTSALPTYDQLLHAARAGKAEACTALFRLCYSEAFCLPGVGGAGFLSSGAVGSSEASHRERGAQGPHHHPLQQHTRTVRRPGLVAAAVRWLRKGAVADDPDALFLLGQALLEGLYGQVVDKWEGLRLMKRASRKGHLGGRRYMADLYRCVRPSASAPESLQHLLRRDLDRSCRLLSRCCDDLLEENERLQDEVNRLVEGSGEGEEPHSLSQSFQVSAARDQITKKRAARMEREEGEETEEEEEEVTEQGHGRGSGGRAGQRERDSGNNSLISSPNSELLSVSDRRLEAVRVLVPSLASLLVRAVAPLWRELLLRSLRDMGSAGAASDDEDAKQGIREAEQREKGLNGELEVLAAEGKAGCRVAMESSALSSKHPDPHGHSHLPPLGDPTASRCFSFSALSTRVGSTSESRPMSASASASRCQPPASTALPTPAPPSPEGLSPKGGGHGHGEEGGVNGVGVGRRELASGWETEERANGKHEGGEGVKGCRRNESIQRASYDSEASLECESSLIPVTLLSDLPSGPPGGPGFSGREGPGSHRIPVPSDLLQMSENPGVDGQKEDRRRLEPEALRSKLHEPPSGLLLSQSVESDLLSLQISEEENACRKFFGLPPLPLPRVSPPSRPAAHPTRKLGVDQEVSGDEGSEQKSRRIVDPPSLSVRTADLKPDQKNERERNHLHCSQTEEGRLESTAVRRPSEAQQPAAAAFTSVETALQEKEIIGRPSQARMPSPPPVASMLSKASPHEKKETSLTEPGNRTAAVIGGPDQPEPHHRTLTRQKRSSSTQDSYPLNVRPSSANRGHQTLSFQIPFDLLSSSLSHSPPLPPVSVPTHPPINEVPSPHKNRDQRDSPTQTTNGGLCSHFSVVHEQKTEGLQERPPDLQQQQPPSARASDDSGLSVSERGVGGGQEKADGDQTDRAEPNPAKCTAFNGGRGEGVFITGVSRDSDDPLGSLLSSLLEPLPLAPAPPPERKRKGREEERGASPPSSIDSTAAGILESGGVQVRSSSHLPVHCAATANREEGPSLGEDNPDAALSLFSLFGAPSSSHQNPEKAHPSCTAKGGGSFSDLRGERASQEAEKERVVFEERGERGGSNGSAPVRVPTFTTGKGSRGPARNGGSVSSFETLHGAPSEGSGALAGGGVMMPARDHAEPGPFLRSGAEREIGTEGGRECREGEGGSCCAELPVGGANTTEGDQMVEREKDDQFIVVSADVSPSFHMNSRHPERAFESLYNGGDHEEREMGESKAQRDPMTARKSPQLPAQNAPELSKRTDHEETEKENSSSVLSSSINRKRGEKEGARRKVSRKRNDREKEKKRAPSSLPPLPLETDARNKVKENKGSHPDSPPSSGAAVNQQNEGAPMSKKDLSNHPHESNPPVYTPIGTPSPPKNQHPSLPPPSQSPNQSVSVWTQTDTGQKTAKGPAGGGGAKRVLPTASGGPSPAPSLRRLAQGTAPRPTGSLRGAEVRARSLPASPVRPPARPSPSTRTQTPRPRLSQSDLSRGRGHQVASRTASPLISPRQSTGLRQPASPNPISVPFRPAGVKAPPSRLSPVPSPSLRMRASSVQPSPGRLLDMPSPRGRGMPPESPPAPCRGDIRAPRRSSPSPHLDEKRRGGRTQTQGSSKNGAAPGAASRVSPAPPRPSSSSSGVSSKKTRESESLEDLLKKLGMAVEGLRRPAVRIGVGLGRKQDIPQQSDPRLYESRVTNAMASVCEEHFKDAERAKEREQPCDAVGTEEDEKKRGVDAEEVRMSSSSLSVGGDGFGGMERSSVCSPALLRRCVGEGGRVRLPPPHQSHSTVRQVGGLRAGEGVGPERDRVGGWEGPLGRRGGLRGVLGKRPETVSVSVSASLSPPLRQSACERASDGSAHAQR</sequence>
<feature type="compositionally biased region" description="Basic and acidic residues" evidence="1">
    <location>
        <begin position="461"/>
        <end position="483"/>
    </location>
</feature>
<feature type="compositionally biased region" description="Polar residues" evidence="1">
    <location>
        <begin position="1506"/>
        <end position="1522"/>
    </location>
</feature>
<feature type="compositionally biased region" description="Pro residues" evidence="1">
    <location>
        <begin position="1382"/>
        <end position="1398"/>
    </location>
</feature>
<feature type="compositionally biased region" description="Basic and acidic residues" evidence="1">
    <location>
        <begin position="1734"/>
        <end position="1746"/>
    </location>
</feature>